<reference evidence="3" key="1">
    <citation type="submission" date="2014-09" db="EMBL/GenBank/DDBJ databases">
        <title>Draft genome sequence of an oleaginous Mucoromycotina fungus Mucor ambiguus NBRC6742.</title>
        <authorList>
            <person name="Takeda I."/>
            <person name="Yamane N."/>
            <person name="Morita T."/>
            <person name="Tamano K."/>
            <person name="Machida M."/>
            <person name="Baker S."/>
            <person name="Koike H."/>
        </authorList>
    </citation>
    <scope>NUCLEOTIDE SEQUENCE</scope>
    <source>
        <strain evidence="3">NBRC 6742</strain>
    </source>
</reference>
<evidence type="ECO:0000313" key="4">
    <source>
        <dbReference type="Proteomes" id="UP000053815"/>
    </source>
</evidence>
<dbReference type="InterPro" id="IPR007330">
    <property type="entry name" value="MIT_dom"/>
</dbReference>
<feature type="compositionally biased region" description="Polar residues" evidence="1">
    <location>
        <begin position="92"/>
        <end position="106"/>
    </location>
</feature>
<dbReference type="PANTHER" id="PTHR37327:SF1">
    <property type="entry name" value="MICROTUBULE INTERACTING AND TRANSPORT DOMAIN-CONTAINING PROTEIN"/>
    <property type="match status" value="1"/>
</dbReference>
<gene>
    <name evidence="3" type="ORF">MAM1_0014c01367</name>
</gene>
<keyword evidence="4" id="KW-1185">Reference proteome</keyword>
<evidence type="ECO:0000259" key="2">
    <source>
        <dbReference type="Pfam" id="PF04212"/>
    </source>
</evidence>
<feature type="compositionally biased region" description="Polar residues" evidence="1">
    <location>
        <begin position="247"/>
        <end position="282"/>
    </location>
</feature>
<proteinExistence type="predicted"/>
<feature type="region of interest" description="Disordered" evidence="1">
    <location>
        <begin position="85"/>
        <end position="124"/>
    </location>
</feature>
<protein>
    <recommendedName>
        <fullName evidence="2">MIT domain-containing protein</fullName>
    </recommendedName>
</protein>
<dbReference type="Pfam" id="PF04212">
    <property type="entry name" value="MIT"/>
    <property type="match status" value="1"/>
</dbReference>
<evidence type="ECO:0000313" key="3">
    <source>
        <dbReference type="EMBL" id="GAN01930.1"/>
    </source>
</evidence>
<dbReference type="AlphaFoldDB" id="A0A0C9LR38"/>
<feature type="region of interest" description="Disordered" evidence="1">
    <location>
        <begin position="237"/>
        <end position="334"/>
    </location>
</feature>
<feature type="compositionally biased region" description="Low complexity" evidence="1">
    <location>
        <begin position="112"/>
        <end position="124"/>
    </location>
</feature>
<feature type="domain" description="MIT" evidence="2">
    <location>
        <begin position="15"/>
        <end position="77"/>
    </location>
</feature>
<dbReference type="InterPro" id="IPR036181">
    <property type="entry name" value="MIT_dom_sf"/>
</dbReference>
<dbReference type="PANTHER" id="PTHR37327">
    <property type="entry name" value="CHROMOSOME 1, WHOLE GENOME SHOTGUN SEQUENCE"/>
    <property type="match status" value="1"/>
</dbReference>
<dbReference type="EMBL" id="DF836303">
    <property type="protein sequence ID" value="GAN01930.1"/>
    <property type="molecule type" value="Genomic_DNA"/>
</dbReference>
<accession>A0A0C9LR38</accession>
<dbReference type="Proteomes" id="UP000053815">
    <property type="component" value="Unassembled WGS sequence"/>
</dbReference>
<dbReference type="SUPFAM" id="SSF116846">
    <property type="entry name" value="MIT domain"/>
    <property type="match status" value="1"/>
</dbReference>
<organism evidence="3">
    <name type="scientific">Mucor ambiguus</name>
    <dbReference type="NCBI Taxonomy" id="91626"/>
    <lineage>
        <taxon>Eukaryota</taxon>
        <taxon>Fungi</taxon>
        <taxon>Fungi incertae sedis</taxon>
        <taxon>Mucoromycota</taxon>
        <taxon>Mucoromycotina</taxon>
        <taxon>Mucoromycetes</taxon>
        <taxon>Mucorales</taxon>
        <taxon>Mucorineae</taxon>
        <taxon>Mucoraceae</taxon>
        <taxon>Mucor</taxon>
    </lineage>
</organism>
<name>A0A0C9LR38_9FUNG</name>
<sequence>MKNSLEDATIKQCIDLALEKANYAVNYDSSNDFHNAVAAYTEAVELLVFVLQHPSSSNDTAGLKSICNIYLERIDFLSYLKMPKNSNRKQDLPQNDQTSTIPSSGTPPLDASSSTYSSSHSQQHQNSKFNTILMNIFAKKSAKKKKTSSATSFSNNTSIFNFTHHQKDARKSVEIQPRSSQSSPMFPLDHSKWNKQARTKNHHLSSDNVLSHQYHGRLLSYTNTPLYLQQPANTQQDNIKGLVPNGESRSSATTEQDSHPQKQFNFSGPSTVDKQYNITSMAHRSPISEASAKIDDSSPFPKSSMSIALPIPKKSSQRKKRTPPPLPGYSEPVRGSSLNATSVWRNTDRSPFSPNSVNQSRIDVIINSPPPPPPISNKSIHRISTSLLSAPNKRVSSLRLKTTFSLTNSPTIKSGGTISNLENYNDGAVTLPPCSSEPDSPIKTIKIDPSIILNYPEAQITVSNENIMNTFGSNMAEPTVI</sequence>
<dbReference type="Gene3D" id="1.20.58.80">
    <property type="entry name" value="Phosphotransferase system, lactose/cellobiose-type IIA subunit"/>
    <property type="match status" value="1"/>
</dbReference>
<evidence type="ECO:0000256" key="1">
    <source>
        <dbReference type="SAM" id="MobiDB-lite"/>
    </source>
</evidence>
<dbReference type="OrthoDB" id="2245455at2759"/>